<comment type="caution">
    <text evidence="2">The sequence shown here is derived from an EMBL/GenBank/DDBJ whole genome shotgun (WGS) entry which is preliminary data.</text>
</comment>
<sequence length="557" mass="61476">MSTSTLYRLQPQALTPRQLQEELNATAEIALLDVREHGLYTRGHLLLAANAPLWRLNLLIGDLVPRLSTRIVLTDEDGSLLEQAASRLINLGYRNLALLSGGTQAWRQAGLEIFIDENVPSKALGEVVEIQAHTPNITVEELRQRQANGEKLVIVDGRTPEEFDNFSLPGAHNVPNGELPYRIRELAPDPETLVVVNCAGRTRSIIGAQTLIDAGLPNRVAALTNGTMAWLLADQPLNKGRRTRLPQPGAQHLSAAREQAHQLTQQAGLTILDASALAALRVNPARTLYQFDTRTHDEYQAGHLPGFRWAPGGQLVQATDHFAAVRGARIVLADWDGVRARHTAVWLQRLGGFEVYLYQPAPDAELEQGPSTPRILQDAALTPAPEITPQQLQPLLERQAAQVIDVDNSLHFIRRHIAGARFIAPHRLLEWLPRLAAADAPQQWVLTSKDGVLARLIASALQSYAFNAAALSGGNQAWFAAGLPTVGGDEDILTGEEDRQRNGYSVSDPVRRNRLFRNYLEWEIGLVRQLGRPGGELRFNLPQQEEQQQSTVNAYPR</sequence>
<evidence type="ECO:0000259" key="1">
    <source>
        <dbReference type="PROSITE" id="PS50206"/>
    </source>
</evidence>
<evidence type="ECO:0000313" key="2">
    <source>
        <dbReference type="EMBL" id="KAA8996448.1"/>
    </source>
</evidence>
<dbReference type="Gene3D" id="3.40.250.10">
    <property type="entry name" value="Rhodanese-like domain"/>
    <property type="match status" value="4"/>
</dbReference>
<dbReference type="RefSeq" id="WP_150437104.1">
    <property type="nucleotide sequence ID" value="NZ_VYKJ01000014.1"/>
</dbReference>
<dbReference type="AlphaFoldDB" id="A0A5J5FSU5"/>
<keyword evidence="3" id="KW-1185">Reference proteome</keyword>
<name>A0A5J5FSU5_9GAMM</name>
<protein>
    <recommendedName>
        <fullName evidence="1">Rhodanese domain-containing protein</fullName>
    </recommendedName>
</protein>
<dbReference type="Pfam" id="PF00581">
    <property type="entry name" value="Rhodanese"/>
    <property type="match status" value="4"/>
</dbReference>
<dbReference type="Proteomes" id="UP000335415">
    <property type="component" value="Unassembled WGS sequence"/>
</dbReference>
<dbReference type="GO" id="GO:0004792">
    <property type="term" value="F:thiosulfate-cyanide sulfurtransferase activity"/>
    <property type="evidence" value="ECO:0007669"/>
    <property type="project" value="TreeGrafter"/>
</dbReference>
<dbReference type="EMBL" id="VYKJ01000014">
    <property type="protein sequence ID" value="KAA8996448.1"/>
    <property type="molecule type" value="Genomic_DNA"/>
</dbReference>
<feature type="domain" description="Rhodanese" evidence="1">
    <location>
        <begin position="397"/>
        <end position="487"/>
    </location>
</feature>
<organism evidence="2 3">
    <name type="scientific">Affinibrenneria salicis</name>
    <dbReference type="NCBI Taxonomy" id="2590031"/>
    <lineage>
        <taxon>Bacteria</taxon>
        <taxon>Pseudomonadati</taxon>
        <taxon>Pseudomonadota</taxon>
        <taxon>Gammaproteobacteria</taxon>
        <taxon>Enterobacterales</taxon>
        <taxon>Pectobacteriaceae</taxon>
        <taxon>Affinibrenneria</taxon>
    </lineage>
</organism>
<dbReference type="PANTHER" id="PTHR44086">
    <property type="entry name" value="THIOSULFATE SULFURTRANSFERASE RDL2, MITOCHONDRIAL-RELATED"/>
    <property type="match status" value="1"/>
</dbReference>
<dbReference type="InterPro" id="IPR036873">
    <property type="entry name" value="Rhodanese-like_dom_sf"/>
</dbReference>
<accession>A0A5J5FSU5</accession>
<dbReference type="OrthoDB" id="9789585at2"/>
<dbReference type="InterPro" id="IPR001763">
    <property type="entry name" value="Rhodanese-like_dom"/>
</dbReference>
<feature type="domain" description="Rhodanese" evidence="1">
    <location>
        <begin position="148"/>
        <end position="239"/>
    </location>
</feature>
<gene>
    <name evidence="2" type="ORF">FJU30_21900</name>
</gene>
<dbReference type="PANTHER" id="PTHR44086:SF10">
    <property type="entry name" value="THIOSULFATE SULFURTRANSFERASE_RHODANESE-LIKE DOMAIN-CONTAINING PROTEIN 3"/>
    <property type="match status" value="1"/>
</dbReference>
<dbReference type="SUPFAM" id="SSF52821">
    <property type="entry name" value="Rhodanese/Cell cycle control phosphatase"/>
    <property type="match status" value="4"/>
</dbReference>
<reference evidence="2 3" key="1">
    <citation type="submission" date="2019-09" db="EMBL/GenBank/DDBJ databases">
        <authorList>
            <person name="Li Y."/>
        </authorList>
    </citation>
    <scope>NUCLEOTIDE SEQUENCE [LARGE SCALE GENOMIC DNA]</scope>
    <source>
        <strain evidence="2 3">L3-3HA</strain>
    </source>
</reference>
<dbReference type="PROSITE" id="PS50206">
    <property type="entry name" value="RHODANESE_3"/>
    <property type="match status" value="4"/>
</dbReference>
<dbReference type="SMART" id="SM00450">
    <property type="entry name" value="RHOD"/>
    <property type="match status" value="4"/>
</dbReference>
<evidence type="ECO:0000313" key="3">
    <source>
        <dbReference type="Proteomes" id="UP000335415"/>
    </source>
</evidence>
<feature type="domain" description="Rhodanese" evidence="1">
    <location>
        <begin position="292"/>
        <end position="365"/>
    </location>
</feature>
<proteinExistence type="predicted"/>
<feature type="domain" description="Rhodanese" evidence="1">
    <location>
        <begin position="25"/>
        <end position="115"/>
    </location>
</feature>